<dbReference type="Pfam" id="PF00535">
    <property type="entry name" value="Glycos_transf_2"/>
    <property type="match status" value="1"/>
</dbReference>
<dbReference type="PANTHER" id="PTHR48090:SF7">
    <property type="entry name" value="RFBJ PROTEIN"/>
    <property type="match status" value="1"/>
</dbReference>
<dbReference type="InterPro" id="IPR029044">
    <property type="entry name" value="Nucleotide-diphossugar_trans"/>
</dbReference>
<feature type="domain" description="Glycosyltransferase 2-like" evidence="2">
    <location>
        <begin position="14"/>
        <end position="149"/>
    </location>
</feature>
<evidence type="ECO:0000313" key="4">
    <source>
        <dbReference type="Proteomes" id="UP000188929"/>
    </source>
</evidence>
<proteinExistence type="inferred from homology"/>
<keyword evidence="4" id="KW-1185">Reference proteome</keyword>
<dbReference type="AlphaFoldDB" id="A0A1V2I2H0"/>
<dbReference type="RefSeq" id="WP_076820790.1">
    <property type="nucleotide sequence ID" value="NZ_MOMC01000071.1"/>
</dbReference>
<gene>
    <name evidence="3" type="ORF">BL253_30160</name>
</gene>
<sequence>MITQSHQGSVSVDVVLPCLDEAEALPWVLDRIPPGYRAVVADNGSRDGSARLARERGAVVVDVPRRGYGAAVQAGLLAADADVVCVCDADASLDPAQLPRLVAELTAGRADLALGRRRPTSARAWPPHARLGNAIVAQRLRRRGVGVHDLGPMRAARREELLGLPITDRRFGYPLELLLRAAQASWRIVETDVDYHPRVGRSKVTGTPLGTARTVRDMTAALASLR</sequence>
<comment type="caution">
    <text evidence="3">The sequence shown here is derived from an EMBL/GenBank/DDBJ whole genome shotgun (WGS) entry which is preliminary data.</text>
</comment>
<dbReference type="PANTHER" id="PTHR48090">
    <property type="entry name" value="UNDECAPRENYL-PHOSPHATE 4-DEOXY-4-FORMAMIDO-L-ARABINOSE TRANSFERASE-RELATED"/>
    <property type="match status" value="1"/>
</dbReference>
<dbReference type="InterPro" id="IPR050256">
    <property type="entry name" value="Glycosyltransferase_2"/>
</dbReference>
<reference evidence="4" key="1">
    <citation type="submission" date="2016-10" db="EMBL/GenBank/DDBJ databases">
        <title>Frankia sp. NRRL B-16386 Genome sequencing.</title>
        <authorList>
            <person name="Ghodhbane-Gtari F."/>
            <person name="Swanson E."/>
            <person name="Gueddou A."/>
            <person name="Hezbri K."/>
            <person name="Ktari K."/>
            <person name="Nouioui I."/>
            <person name="Morris K."/>
            <person name="Simpson S."/>
            <person name="Abebe-Akele F."/>
            <person name="Thomas K."/>
            <person name="Gtari M."/>
            <person name="Tisa L.S."/>
        </authorList>
    </citation>
    <scope>NUCLEOTIDE SEQUENCE [LARGE SCALE GENOMIC DNA]</scope>
    <source>
        <strain evidence="4">NRRL B-16386</strain>
    </source>
</reference>
<name>A0A1V2I2H0_9ACTN</name>
<dbReference type="OrthoDB" id="9797819at2"/>
<dbReference type="InterPro" id="IPR001173">
    <property type="entry name" value="Glyco_trans_2-like"/>
</dbReference>
<organism evidence="3 4">
    <name type="scientific">Pseudofrankia asymbiotica</name>
    <dbReference type="NCBI Taxonomy" id="1834516"/>
    <lineage>
        <taxon>Bacteria</taxon>
        <taxon>Bacillati</taxon>
        <taxon>Actinomycetota</taxon>
        <taxon>Actinomycetes</taxon>
        <taxon>Frankiales</taxon>
        <taxon>Frankiaceae</taxon>
        <taxon>Pseudofrankia</taxon>
    </lineage>
</organism>
<evidence type="ECO:0000259" key="2">
    <source>
        <dbReference type="Pfam" id="PF00535"/>
    </source>
</evidence>
<evidence type="ECO:0000256" key="1">
    <source>
        <dbReference type="ARBA" id="ARBA00006739"/>
    </source>
</evidence>
<dbReference type="Proteomes" id="UP000188929">
    <property type="component" value="Unassembled WGS sequence"/>
</dbReference>
<dbReference type="EMBL" id="MOMC01000071">
    <property type="protein sequence ID" value="ONH24416.1"/>
    <property type="molecule type" value="Genomic_DNA"/>
</dbReference>
<dbReference type="Gene3D" id="3.90.550.10">
    <property type="entry name" value="Spore Coat Polysaccharide Biosynthesis Protein SpsA, Chain A"/>
    <property type="match status" value="1"/>
</dbReference>
<dbReference type="GO" id="GO:0016740">
    <property type="term" value="F:transferase activity"/>
    <property type="evidence" value="ECO:0007669"/>
    <property type="project" value="UniProtKB-KW"/>
</dbReference>
<dbReference type="STRING" id="1834516.BL253_30160"/>
<dbReference type="SUPFAM" id="SSF53448">
    <property type="entry name" value="Nucleotide-diphospho-sugar transferases"/>
    <property type="match status" value="1"/>
</dbReference>
<protein>
    <submittedName>
        <fullName evidence="3">Glycosyltransferase</fullName>
    </submittedName>
</protein>
<evidence type="ECO:0000313" key="3">
    <source>
        <dbReference type="EMBL" id="ONH24416.1"/>
    </source>
</evidence>
<dbReference type="CDD" id="cd04179">
    <property type="entry name" value="DPM_DPG-synthase_like"/>
    <property type="match status" value="1"/>
</dbReference>
<keyword evidence="3" id="KW-0808">Transferase</keyword>
<accession>A0A1V2I2H0</accession>
<comment type="similarity">
    <text evidence="1">Belongs to the glycosyltransferase 2 family.</text>
</comment>